<evidence type="ECO:0000313" key="2">
    <source>
        <dbReference type="Proteomes" id="UP000015100"/>
    </source>
</evidence>
<gene>
    <name evidence="1" type="ORF">H072_2749</name>
</gene>
<keyword evidence="2" id="KW-1185">Reference proteome</keyword>
<dbReference type="AlphaFoldDB" id="S8AK05"/>
<protein>
    <submittedName>
        <fullName evidence="1">Uncharacterized protein</fullName>
    </submittedName>
</protein>
<dbReference type="HOGENOM" id="CLU_2605965_0_0_1"/>
<dbReference type="OMA" id="PGYQIGA"/>
<proteinExistence type="predicted"/>
<comment type="caution">
    <text evidence="1">The sequence shown here is derived from an EMBL/GenBank/DDBJ whole genome shotgun (WGS) entry which is preliminary data.</text>
</comment>
<dbReference type="Proteomes" id="UP000015100">
    <property type="component" value="Unassembled WGS sequence"/>
</dbReference>
<evidence type="ECO:0000313" key="1">
    <source>
        <dbReference type="EMBL" id="EPS43270.1"/>
    </source>
</evidence>
<accession>S8AK05</accession>
<dbReference type="EMBL" id="AQGS01000083">
    <property type="protein sequence ID" value="EPS43270.1"/>
    <property type="molecule type" value="Genomic_DNA"/>
</dbReference>
<reference evidence="1 2" key="1">
    <citation type="journal article" date="2013" name="PLoS Genet.">
        <title>Genomic mechanisms accounting for the adaptation to parasitism in nematode-trapping fungi.</title>
        <authorList>
            <person name="Meerupati T."/>
            <person name="Andersson K.M."/>
            <person name="Friman E."/>
            <person name="Kumar D."/>
            <person name="Tunlid A."/>
            <person name="Ahren D."/>
        </authorList>
    </citation>
    <scope>NUCLEOTIDE SEQUENCE [LARGE SCALE GENOMIC DNA]</scope>
    <source>
        <strain evidence="1 2">CBS 200.50</strain>
    </source>
</reference>
<reference evidence="2" key="2">
    <citation type="submission" date="2013-04" db="EMBL/GenBank/DDBJ databases">
        <title>Genomic mechanisms accounting for the adaptation to parasitism in nematode-trapping fungi.</title>
        <authorList>
            <person name="Ahren D.G."/>
        </authorList>
    </citation>
    <scope>NUCLEOTIDE SEQUENCE [LARGE SCALE GENOMIC DNA]</scope>
    <source>
        <strain evidence="2">CBS 200.50</strain>
    </source>
</reference>
<dbReference type="OrthoDB" id="5329640at2759"/>
<organism evidence="1 2">
    <name type="scientific">Dactylellina haptotyla (strain CBS 200.50)</name>
    <name type="common">Nematode-trapping fungus</name>
    <name type="synonym">Monacrosporium haptotylum</name>
    <dbReference type="NCBI Taxonomy" id="1284197"/>
    <lineage>
        <taxon>Eukaryota</taxon>
        <taxon>Fungi</taxon>
        <taxon>Dikarya</taxon>
        <taxon>Ascomycota</taxon>
        <taxon>Pezizomycotina</taxon>
        <taxon>Orbiliomycetes</taxon>
        <taxon>Orbiliales</taxon>
        <taxon>Orbiliaceae</taxon>
        <taxon>Dactylellina</taxon>
    </lineage>
</organism>
<name>S8AK05_DACHA</name>
<sequence length="79" mass="8239">MVLSTELEIPQQPSLTAEQAHALEAAMASGSLRVKKSVNGRAGITSEAIFKPGYQIGASVSQGFLSPKISPGQDQRTGL</sequence>